<reference evidence="2" key="1">
    <citation type="submission" date="2017-04" db="EMBL/GenBank/DDBJ databases">
        <authorList>
            <person name="Varghese N."/>
            <person name="Submissions S."/>
        </authorList>
    </citation>
    <scope>NUCLEOTIDE SEQUENCE [LARGE SCALE GENOMIC DNA]</scope>
</reference>
<gene>
    <name evidence="1" type="ORF">SAMN06297229_1751</name>
</gene>
<accession>A0A1Y6FBB9</accession>
<protein>
    <submittedName>
        <fullName evidence="1">Uncharacterized protein</fullName>
    </submittedName>
</protein>
<evidence type="ECO:0000313" key="2">
    <source>
        <dbReference type="Proteomes" id="UP000194450"/>
    </source>
</evidence>
<evidence type="ECO:0000313" key="1">
    <source>
        <dbReference type="EMBL" id="SMQ69723.1"/>
    </source>
</evidence>
<dbReference type="OrthoDB" id="6238242at2"/>
<proteinExistence type="predicted"/>
<organism evidence="1 2">
    <name type="scientific">Pseudidiomarina planktonica</name>
    <dbReference type="NCBI Taxonomy" id="1323738"/>
    <lineage>
        <taxon>Bacteria</taxon>
        <taxon>Pseudomonadati</taxon>
        <taxon>Pseudomonadota</taxon>
        <taxon>Gammaproteobacteria</taxon>
        <taxon>Alteromonadales</taxon>
        <taxon>Idiomarinaceae</taxon>
        <taxon>Pseudidiomarina</taxon>
    </lineage>
</organism>
<dbReference type="AlphaFoldDB" id="A0A1Y6FBB9"/>
<dbReference type="EMBL" id="FXWH01000001">
    <property type="protein sequence ID" value="SMQ69723.1"/>
    <property type="molecule type" value="Genomic_DNA"/>
</dbReference>
<dbReference type="RefSeq" id="WP_086434776.1">
    <property type="nucleotide sequence ID" value="NZ_FXWH01000001.1"/>
</dbReference>
<dbReference type="Proteomes" id="UP000194450">
    <property type="component" value="Unassembled WGS sequence"/>
</dbReference>
<sequence>MLSVQQRTALGRLGIPNWQLREQVDTSAACYYRLGKLLLVFAEPVMVTKPSWLDDLVTASDESLVALNERAASHWDNANLVDLRGGSGVFPANDLKQQLWRHLYTYTSSSQPSTD</sequence>
<name>A0A1Y6FBB9_9GAMM</name>
<keyword evidence="2" id="KW-1185">Reference proteome</keyword>